<name>A0ABU6UX51_9FABA</name>
<organism evidence="2 3">
    <name type="scientific">Stylosanthes scabra</name>
    <dbReference type="NCBI Taxonomy" id="79078"/>
    <lineage>
        <taxon>Eukaryota</taxon>
        <taxon>Viridiplantae</taxon>
        <taxon>Streptophyta</taxon>
        <taxon>Embryophyta</taxon>
        <taxon>Tracheophyta</taxon>
        <taxon>Spermatophyta</taxon>
        <taxon>Magnoliopsida</taxon>
        <taxon>eudicotyledons</taxon>
        <taxon>Gunneridae</taxon>
        <taxon>Pentapetalae</taxon>
        <taxon>rosids</taxon>
        <taxon>fabids</taxon>
        <taxon>Fabales</taxon>
        <taxon>Fabaceae</taxon>
        <taxon>Papilionoideae</taxon>
        <taxon>50 kb inversion clade</taxon>
        <taxon>dalbergioids sensu lato</taxon>
        <taxon>Dalbergieae</taxon>
        <taxon>Pterocarpus clade</taxon>
        <taxon>Stylosanthes</taxon>
    </lineage>
</organism>
<dbReference type="EMBL" id="JASCZI010123097">
    <property type="protein sequence ID" value="MED6165085.1"/>
    <property type="molecule type" value="Genomic_DNA"/>
</dbReference>
<feature type="region of interest" description="Disordered" evidence="1">
    <location>
        <begin position="136"/>
        <end position="155"/>
    </location>
</feature>
<proteinExistence type="predicted"/>
<evidence type="ECO:0000313" key="2">
    <source>
        <dbReference type="EMBL" id="MED6165085.1"/>
    </source>
</evidence>
<evidence type="ECO:0000256" key="1">
    <source>
        <dbReference type="SAM" id="MobiDB-lite"/>
    </source>
</evidence>
<gene>
    <name evidence="2" type="ORF">PIB30_096268</name>
</gene>
<comment type="caution">
    <text evidence="2">The sequence shown here is derived from an EMBL/GenBank/DDBJ whole genome shotgun (WGS) entry which is preliminary data.</text>
</comment>
<feature type="compositionally biased region" description="Polar residues" evidence="1">
    <location>
        <begin position="105"/>
        <end position="115"/>
    </location>
</feature>
<evidence type="ECO:0000313" key="3">
    <source>
        <dbReference type="Proteomes" id="UP001341840"/>
    </source>
</evidence>
<keyword evidence="3" id="KW-1185">Reference proteome</keyword>
<feature type="region of interest" description="Disordered" evidence="1">
    <location>
        <begin position="105"/>
        <end position="130"/>
    </location>
</feature>
<sequence>MLMDELRKEIRQQKFPHKAHFIEQQHLMTQASYGIDFHVHQNLKEEAGSRGFDLERPACEVEAGPSNYGGCDNEEMEVDLTLSIGGSSSSSSHVKKHDHVAQLACSQDSSPNGKSRTVGGECNEATTPLSSATVTFTQTQGGNKGPPHWLSQGLN</sequence>
<reference evidence="2 3" key="1">
    <citation type="journal article" date="2023" name="Plants (Basel)">
        <title>Bridging the Gap: Combining Genomics and Transcriptomics Approaches to Understand Stylosanthes scabra, an Orphan Legume from the Brazilian Caatinga.</title>
        <authorList>
            <person name="Ferreira-Neto J.R.C."/>
            <person name="da Silva M.D."/>
            <person name="Binneck E."/>
            <person name="de Melo N.F."/>
            <person name="da Silva R.H."/>
            <person name="de Melo A.L.T.M."/>
            <person name="Pandolfi V."/>
            <person name="Bustamante F.O."/>
            <person name="Brasileiro-Vidal A.C."/>
            <person name="Benko-Iseppon A.M."/>
        </authorList>
    </citation>
    <scope>NUCLEOTIDE SEQUENCE [LARGE SCALE GENOMIC DNA]</scope>
    <source>
        <tissue evidence="2">Leaves</tissue>
    </source>
</reference>
<dbReference type="Proteomes" id="UP001341840">
    <property type="component" value="Unassembled WGS sequence"/>
</dbReference>
<accession>A0ABU6UX51</accession>
<protein>
    <submittedName>
        <fullName evidence="2">Uncharacterized protein</fullName>
    </submittedName>
</protein>